<accession>A0AAN7Y630</accession>
<evidence type="ECO:0000256" key="3">
    <source>
        <dbReference type="ARBA" id="ARBA00022475"/>
    </source>
</evidence>
<evidence type="ECO:0000256" key="5">
    <source>
        <dbReference type="ARBA" id="ARBA00022692"/>
    </source>
</evidence>
<feature type="transmembrane region" description="Helical" evidence="8">
    <location>
        <begin position="46"/>
        <end position="67"/>
    </location>
</feature>
<keyword evidence="3" id="KW-1003">Cell membrane</keyword>
<keyword evidence="4" id="KW-0997">Cell inner membrane</keyword>
<proteinExistence type="predicted"/>
<reference evidence="9 10" key="1">
    <citation type="submission" date="2023-08" db="EMBL/GenBank/DDBJ databases">
        <title>Black Yeasts Isolated from many extreme environments.</title>
        <authorList>
            <person name="Coleine C."/>
            <person name="Stajich J.E."/>
            <person name="Selbmann L."/>
        </authorList>
    </citation>
    <scope>NUCLEOTIDE SEQUENCE [LARGE SCALE GENOMIC DNA]</scope>
    <source>
        <strain evidence="9 10">CCFEE 5910</strain>
    </source>
</reference>
<dbReference type="InterPro" id="IPR007272">
    <property type="entry name" value="Sulf_transp_TsuA/YedE"/>
</dbReference>
<dbReference type="Proteomes" id="UP001309876">
    <property type="component" value="Unassembled WGS sequence"/>
</dbReference>
<dbReference type="Pfam" id="PF04143">
    <property type="entry name" value="Sulf_transp"/>
    <property type="match status" value="1"/>
</dbReference>
<keyword evidence="2" id="KW-0813">Transport</keyword>
<organism evidence="9 10">
    <name type="scientific">Lithohypha guttulata</name>
    <dbReference type="NCBI Taxonomy" id="1690604"/>
    <lineage>
        <taxon>Eukaryota</taxon>
        <taxon>Fungi</taxon>
        <taxon>Dikarya</taxon>
        <taxon>Ascomycota</taxon>
        <taxon>Pezizomycotina</taxon>
        <taxon>Eurotiomycetes</taxon>
        <taxon>Chaetothyriomycetidae</taxon>
        <taxon>Chaetothyriales</taxon>
        <taxon>Trichomeriaceae</taxon>
        <taxon>Lithohypha</taxon>
    </lineage>
</organism>
<evidence type="ECO:0000256" key="4">
    <source>
        <dbReference type="ARBA" id="ARBA00022519"/>
    </source>
</evidence>
<protein>
    <recommendedName>
        <fullName evidence="11">Sulphur transport domain-containing protein</fullName>
    </recommendedName>
</protein>
<dbReference type="AlphaFoldDB" id="A0AAN7Y630"/>
<evidence type="ECO:0000256" key="2">
    <source>
        <dbReference type="ARBA" id="ARBA00022448"/>
    </source>
</evidence>
<evidence type="ECO:0000256" key="8">
    <source>
        <dbReference type="SAM" id="Phobius"/>
    </source>
</evidence>
<feature type="transmembrane region" description="Helical" evidence="8">
    <location>
        <begin position="87"/>
        <end position="113"/>
    </location>
</feature>
<sequence>MATASSLFPPFLTGSLFGAALLLATVHTPTIILSQLRLQSTHMLKAFLTASSCSAIIIYISHRLGFAKLPCRTNTSYGWFGSYDANLVGGLLQGLGMALTGACPGTVLVQLALGIESAKWVALGGVLGGMAFVFVGDTLRRKVPRTEVREHTVMQRLKVSEEGAVLGYEVMLISAIAFVDRLGLSKSRENVWVDPVRGGLLIGLAQAASVLLCKKTLGVSSAYSDIGEQLQSILKGKKLSGELGNICFALGVMASAKHYSEGLWASLEQEWQEGVPLGMESVV</sequence>
<dbReference type="GO" id="GO:0005886">
    <property type="term" value="C:plasma membrane"/>
    <property type="evidence" value="ECO:0007669"/>
    <property type="project" value="UniProtKB-SubCell"/>
</dbReference>
<evidence type="ECO:0000313" key="10">
    <source>
        <dbReference type="Proteomes" id="UP001309876"/>
    </source>
</evidence>
<evidence type="ECO:0000256" key="6">
    <source>
        <dbReference type="ARBA" id="ARBA00022989"/>
    </source>
</evidence>
<evidence type="ECO:0000256" key="1">
    <source>
        <dbReference type="ARBA" id="ARBA00004429"/>
    </source>
</evidence>
<dbReference type="PANTHER" id="PTHR30574">
    <property type="entry name" value="INNER MEMBRANE PROTEIN YEDE"/>
    <property type="match status" value="1"/>
</dbReference>
<dbReference type="EMBL" id="JAVRRJ010000005">
    <property type="protein sequence ID" value="KAK5084504.1"/>
    <property type="molecule type" value="Genomic_DNA"/>
</dbReference>
<keyword evidence="7 8" id="KW-0472">Membrane</keyword>
<evidence type="ECO:0000313" key="9">
    <source>
        <dbReference type="EMBL" id="KAK5084504.1"/>
    </source>
</evidence>
<dbReference type="PANTHER" id="PTHR30574:SF1">
    <property type="entry name" value="SULPHUR TRANSPORT DOMAIN-CONTAINING PROTEIN"/>
    <property type="match status" value="1"/>
</dbReference>
<keyword evidence="10" id="KW-1185">Reference proteome</keyword>
<comment type="subcellular location">
    <subcellularLocation>
        <location evidence="1">Cell inner membrane</location>
        <topology evidence="1">Multi-pass membrane protein</topology>
    </subcellularLocation>
</comment>
<evidence type="ECO:0000256" key="7">
    <source>
        <dbReference type="ARBA" id="ARBA00023136"/>
    </source>
</evidence>
<keyword evidence="6 8" id="KW-1133">Transmembrane helix</keyword>
<gene>
    <name evidence="9" type="ORF">LTR05_005581</name>
</gene>
<name>A0AAN7Y630_9EURO</name>
<feature type="transmembrane region" description="Helical" evidence="8">
    <location>
        <begin position="120"/>
        <end position="139"/>
    </location>
</feature>
<feature type="transmembrane region" description="Helical" evidence="8">
    <location>
        <begin position="12"/>
        <end position="34"/>
    </location>
</feature>
<evidence type="ECO:0008006" key="11">
    <source>
        <dbReference type="Google" id="ProtNLM"/>
    </source>
</evidence>
<comment type="caution">
    <text evidence="9">The sequence shown here is derived from an EMBL/GenBank/DDBJ whole genome shotgun (WGS) entry which is preliminary data.</text>
</comment>
<keyword evidence="5 8" id="KW-0812">Transmembrane</keyword>